<accession>A0A8J3TZD2</accession>
<evidence type="ECO:0000313" key="4">
    <source>
        <dbReference type="Proteomes" id="UP000622547"/>
    </source>
</evidence>
<dbReference type="Gene3D" id="3.90.1010.20">
    <property type="match status" value="1"/>
</dbReference>
<dbReference type="GO" id="GO:0016020">
    <property type="term" value="C:membrane"/>
    <property type="evidence" value="ECO:0007669"/>
    <property type="project" value="InterPro"/>
</dbReference>
<keyword evidence="4" id="KW-1185">Reference proteome</keyword>
<reference evidence="3 4" key="1">
    <citation type="submission" date="2021-01" db="EMBL/GenBank/DDBJ databases">
        <title>Whole genome shotgun sequence of Planotetraspora phitsanulokensis NBRC 104273.</title>
        <authorList>
            <person name="Komaki H."/>
            <person name="Tamura T."/>
        </authorList>
    </citation>
    <scope>NUCLEOTIDE SEQUENCE [LARGE SCALE GENOMIC DNA]</scope>
    <source>
        <strain evidence="3 4">NBRC 104273</strain>
    </source>
</reference>
<dbReference type="RefSeq" id="WP_204071329.1">
    <property type="nucleotide sequence ID" value="NZ_BAABHI010000017.1"/>
</dbReference>
<dbReference type="Proteomes" id="UP000622547">
    <property type="component" value="Unassembled WGS sequence"/>
</dbReference>
<dbReference type="InterPro" id="IPR007329">
    <property type="entry name" value="FMN-bd"/>
</dbReference>
<dbReference type="EMBL" id="BOOP01000002">
    <property type="protein sequence ID" value="GII35563.1"/>
    <property type="molecule type" value="Genomic_DNA"/>
</dbReference>
<comment type="caution">
    <text evidence="3">The sequence shown here is derived from an EMBL/GenBank/DDBJ whole genome shotgun (WGS) entry which is preliminary data.</text>
</comment>
<sequence>MAMRRAAVLTTSSAAGLILLLALKPQHSVLPVLTASPGGAAVSSPEPNSSRSGKSSKSVKSSTHQRGSSRGGATGTYTGDVEQTPFGPVEVAVTLSHGMLTKVQTLQTPNDAGQSRAIAAYAVPILTREALAAHSAHIDAVSGASYTSEGYIHSLQVALDKARA</sequence>
<feature type="compositionally biased region" description="Low complexity" evidence="1">
    <location>
        <begin position="43"/>
        <end position="62"/>
    </location>
</feature>
<proteinExistence type="predicted"/>
<dbReference type="Pfam" id="PF04205">
    <property type="entry name" value="FMN_bind"/>
    <property type="match status" value="1"/>
</dbReference>
<gene>
    <name evidence="3" type="ORF">Pph01_05660</name>
</gene>
<dbReference type="AlphaFoldDB" id="A0A8J3TZD2"/>
<protein>
    <recommendedName>
        <fullName evidence="2">FMN-binding domain-containing protein</fullName>
    </recommendedName>
</protein>
<evidence type="ECO:0000256" key="1">
    <source>
        <dbReference type="SAM" id="MobiDB-lite"/>
    </source>
</evidence>
<feature type="domain" description="FMN-binding" evidence="2">
    <location>
        <begin position="76"/>
        <end position="162"/>
    </location>
</feature>
<feature type="region of interest" description="Disordered" evidence="1">
    <location>
        <begin position="37"/>
        <end position="83"/>
    </location>
</feature>
<organism evidence="3 4">
    <name type="scientific">Planotetraspora phitsanulokensis</name>
    <dbReference type="NCBI Taxonomy" id="575192"/>
    <lineage>
        <taxon>Bacteria</taxon>
        <taxon>Bacillati</taxon>
        <taxon>Actinomycetota</taxon>
        <taxon>Actinomycetes</taxon>
        <taxon>Streptosporangiales</taxon>
        <taxon>Streptosporangiaceae</taxon>
        <taxon>Planotetraspora</taxon>
    </lineage>
</organism>
<dbReference type="GO" id="GO:0010181">
    <property type="term" value="F:FMN binding"/>
    <property type="evidence" value="ECO:0007669"/>
    <property type="project" value="InterPro"/>
</dbReference>
<name>A0A8J3TZD2_9ACTN</name>
<dbReference type="SMART" id="SM00900">
    <property type="entry name" value="FMN_bind"/>
    <property type="match status" value="1"/>
</dbReference>
<evidence type="ECO:0000259" key="2">
    <source>
        <dbReference type="SMART" id="SM00900"/>
    </source>
</evidence>
<evidence type="ECO:0000313" key="3">
    <source>
        <dbReference type="EMBL" id="GII35563.1"/>
    </source>
</evidence>